<organism evidence="2 3">
    <name type="scientific">Carya illinoinensis</name>
    <name type="common">Pecan</name>
    <dbReference type="NCBI Taxonomy" id="32201"/>
    <lineage>
        <taxon>Eukaryota</taxon>
        <taxon>Viridiplantae</taxon>
        <taxon>Streptophyta</taxon>
        <taxon>Embryophyta</taxon>
        <taxon>Tracheophyta</taxon>
        <taxon>Spermatophyta</taxon>
        <taxon>Magnoliopsida</taxon>
        <taxon>eudicotyledons</taxon>
        <taxon>Gunneridae</taxon>
        <taxon>Pentapetalae</taxon>
        <taxon>rosids</taxon>
        <taxon>fabids</taxon>
        <taxon>Fagales</taxon>
        <taxon>Juglandaceae</taxon>
        <taxon>Carya</taxon>
    </lineage>
</organism>
<protein>
    <submittedName>
        <fullName evidence="2">Uncharacterized protein</fullName>
    </submittedName>
</protein>
<name>A0A8T1N7D7_CARIL</name>
<sequence length="55" mass="6362">MCASFLYPSRVLFVLCFILVYSLSLRRVLSRSSRRRVLAFNSSIWDCASFSGYCL</sequence>
<gene>
    <name evidence="2" type="ORF">CIPAW_16G091900</name>
</gene>
<keyword evidence="1" id="KW-1133">Transmembrane helix</keyword>
<reference evidence="2" key="1">
    <citation type="submission" date="2020-12" db="EMBL/GenBank/DDBJ databases">
        <title>WGS assembly of Carya illinoinensis cv. Pawnee.</title>
        <authorList>
            <person name="Platts A."/>
            <person name="Shu S."/>
            <person name="Wright S."/>
            <person name="Barry K."/>
            <person name="Edger P."/>
            <person name="Pires J.C."/>
            <person name="Schmutz J."/>
        </authorList>
    </citation>
    <scope>NUCLEOTIDE SEQUENCE</scope>
    <source>
        <tissue evidence="2">Leaf</tissue>
    </source>
</reference>
<evidence type="ECO:0000256" key="1">
    <source>
        <dbReference type="SAM" id="Phobius"/>
    </source>
</evidence>
<dbReference type="Proteomes" id="UP000811609">
    <property type="component" value="Chromosome 16"/>
</dbReference>
<keyword evidence="1" id="KW-0472">Membrane</keyword>
<evidence type="ECO:0000313" key="3">
    <source>
        <dbReference type="Proteomes" id="UP000811609"/>
    </source>
</evidence>
<dbReference type="AlphaFoldDB" id="A0A8T1N7D7"/>
<proteinExistence type="predicted"/>
<evidence type="ECO:0000313" key="2">
    <source>
        <dbReference type="EMBL" id="KAG6625378.1"/>
    </source>
</evidence>
<keyword evidence="1" id="KW-0812">Transmembrane</keyword>
<comment type="caution">
    <text evidence="2">The sequence shown here is derived from an EMBL/GenBank/DDBJ whole genome shotgun (WGS) entry which is preliminary data.</text>
</comment>
<dbReference type="EMBL" id="CM031824">
    <property type="protein sequence ID" value="KAG6625378.1"/>
    <property type="molecule type" value="Genomic_DNA"/>
</dbReference>
<keyword evidence="3" id="KW-1185">Reference proteome</keyword>
<feature type="transmembrane region" description="Helical" evidence="1">
    <location>
        <begin position="6"/>
        <end position="25"/>
    </location>
</feature>
<accession>A0A8T1N7D7</accession>